<accession>A0ACC1QGF3</accession>
<gene>
    <name evidence="1" type="ORF">NLG97_g10646</name>
</gene>
<dbReference type="Proteomes" id="UP001148737">
    <property type="component" value="Unassembled WGS sequence"/>
</dbReference>
<dbReference type="EMBL" id="JANAKD010002789">
    <property type="protein sequence ID" value="KAJ3472901.1"/>
    <property type="molecule type" value="Genomic_DNA"/>
</dbReference>
<name>A0ACC1QGF3_9HYPO</name>
<evidence type="ECO:0000313" key="2">
    <source>
        <dbReference type="Proteomes" id="UP001148737"/>
    </source>
</evidence>
<keyword evidence="2" id="KW-1185">Reference proteome</keyword>
<comment type="caution">
    <text evidence="1">The sequence shown here is derived from an EMBL/GenBank/DDBJ whole genome shotgun (WGS) entry which is preliminary data.</text>
</comment>
<organism evidence="1 2">
    <name type="scientific">Lecanicillium saksenae</name>
    <dbReference type="NCBI Taxonomy" id="468837"/>
    <lineage>
        <taxon>Eukaryota</taxon>
        <taxon>Fungi</taxon>
        <taxon>Dikarya</taxon>
        <taxon>Ascomycota</taxon>
        <taxon>Pezizomycotina</taxon>
        <taxon>Sordariomycetes</taxon>
        <taxon>Hypocreomycetidae</taxon>
        <taxon>Hypocreales</taxon>
        <taxon>Cordycipitaceae</taxon>
        <taxon>Lecanicillium</taxon>
    </lineage>
</organism>
<sequence length="95" mass="10760">MKSSSVHKKQEKGPANGAVDVPGDYVVDVDGERKTYWELVCEKLRARQALNDMNQKEDRPDMQDVIMQGLQQTLSTAKQRIYDAEVAYQRETGTA</sequence>
<reference evidence="1" key="1">
    <citation type="submission" date="2022-07" db="EMBL/GenBank/DDBJ databases">
        <title>Genome Sequence of Lecanicillium saksenae.</title>
        <authorList>
            <person name="Buettner E."/>
        </authorList>
    </citation>
    <scope>NUCLEOTIDE SEQUENCE</scope>
    <source>
        <strain evidence="1">VT-O1</strain>
    </source>
</reference>
<evidence type="ECO:0000313" key="1">
    <source>
        <dbReference type="EMBL" id="KAJ3472901.1"/>
    </source>
</evidence>
<protein>
    <submittedName>
        <fullName evidence="1">Uncharacterized protein</fullName>
    </submittedName>
</protein>
<proteinExistence type="predicted"/>